<feature type="region of interest" description="Disordered" evidence="1">
    <location>
        <begin position="1"/>
        <end position="27"/>
    </location>
</feature>
<feature type="compositionally biased region" description="Low complexity" evidence="1">
    <location>
        <begin position="1"/>
        <end position="17"/>
    </location>
</feature>
<name>A0A1I1GPS8_9CLOT</name>
<dbReference type="OrthoDB" id="1910662at2"/>
<dbReference type="AlphaFoldDB" id="A0A1I1GPS8"/>
<gene>
    <name evidence="2" type="ORF">SAMN05421842_10114</name>
</gene>
<evidence type="ECO:0000313" key="2">
    <source>
        <dbReference type="EMBL" id="SFC13465.1"/>
    </source>
</evidence>
<accession>A0A1I1GPS8</accession>
<reference evidence="2 3" key="1">
    <citation type="submission" date="2016-10" db="EMBL/GenBank/DDBJ databases">
        <authorList>
            <person name="de Groot N.N."/>
        </authorList>
    </citation>
    <scope>NUCLEOTIDE SEQUENCE [LARGE SCALE GENOMIC DNA]</scope>
    <source>
        <strain evidence="2 3">DSM 12992</strain>
    </source>
</reference>
<dbReference type="RefSeq" id="WP_090087284.1">
    <property type="nucleotide sequence ID" value="NZ_FOMG01000001.1"/>
</dbReference>
<sequence>MAQNSNYKNNYYRYNKSNNEHTSDRNDGINFTEEDIEKLRLLDIQRRAQIISIYASILSYMSTIEGIELIYSKYTNNSNSNNVPNPDIPALQSVYLGLITRSIFTEIGVNKYNMLYEKYINGKITYSLKPNIDINIGNMLGIISSYYTLRGTKGIYDRDINQPIFGI</sequence>
<keyword evidence="3" id="KW-1185">Reference proteome</keyword>
<organism evidence="2 3">
    <name type="scientific">Clostridium uliginosum</name>
    <dbReference type="NCBI Taxonomy" id="119641"/>
    <lineage>
        <taxon>Bacteria</taxon>
        <taxon>Bacillati</taxon>
        <taxon>Bacillota</taxon>
        <taxon>Clostridia</taxon>
        <taxon>Eubacteriales</taxon>
        <taxon>Clostridiaceae</taxon>
        <taxon>Clostridium</taxon>
    </lineage>
</organism>
<feature type="compositionally biased region" description="Basic and acidic residues" evidence="1">
    <location>
        <begin position="18"/>
        <end position="27"/>
    </location>
</feature>
<evidence type="ECO:0000313" key="3">
    <source>
        <dbReference type="Proteomes" id="UP000199263"/>
    </source>
</evidence>
<proteinExistence type="predicted"/>
<dbReference type="EMBL" id="FOMG01000001">
    <property type="protein sequence ID" value="SFC13465.1"/>
    <property type="molecule type" value="Genomic_DNA"/>
</dbReference>
<protein>
    <submittedName>
        <fullName evidence="2">Uncharacterized protein</fullName>
    </submittedName>
</protein>
<dbReference type="STRING" id="119641.SAMN05421842_10114"/>
<dbReference type="Proteomes" id="UP000199263">
    <property type="component" value="Unassembled WGS sequence"/>
</dbReference>
<evidence type="ECO:0000256" key="1">
    <source>
        <dbReference type="SAM" id="MobiDB-lite"/>
    </source>
</evidence>